<keyword evidence="11" id="KW-1185">Reference proteome</keyword>
<dbReference type="UniPathway" id="UPA00196"/>
<evidence type="ECO:0000313" key="12">
    <source>
        <dbReference type="RefSeq" id="XP_011070310.1"/>
    </source>
</evidence>
<keyword evidence="6" id="KW-0256">Endoplasmic reticulum</keyword>
<gene>
    <name evidence="12" type="primary">LOC105155997</name>
</gene>
<evidence type="ECO:0000256" key="2">
    <source>
        <dbReference type="ARBA" id="ARBA00004687"/>
    </source>
</evidence>
<dbReference type="InterPro" id="IPR040039">
    <property type="entry name" value="PIGX"/>
</dbReference>
<dbReference type="Pfam" id="PF08320">
    <property type="entry name" value="PIG-X"/>
    <property type="match status" value="1"/>
</dbReference>
<keyword evidence="9" id="KW-0325">Glycoprotein</keyword>
<dbReference type="GO" id="GO:0005789">
    <property type="term" value="C:endoplasmic reticulum membrane"/>
    <property type="evidence" value="ECO:0007669"/>
    <property type="project" value="UniProtKB-SubCell"/>
</dbReference>
<dbReference type="InterPro" id="IPR013233">
    <property type="entry name" value="PIG-X/PBN1"/>
</dbReference>
<dbReference type="FunCoup" id="A0A6I9SMH1">
    <property type="interactions" value="1052"/>
</dbReference>
<name>A0A6I9SMH1_SESIN</name>
<dbReference type="GeneID" id="105155997"/>
<evidence type="ECO:0000256" key="4">
    <source>
        <dbReference type="ARBA" id="ARBA00022502"/>
    </source>
</evidence>
<protein>
    <submittedName>
        <fullName evidence="12">Phosphatidylinositol-glycan biosynthesis class X protein isoform X1</fullName>
    </submittedName>
</protein>
<feature type="transmembrane region" description="Helical" evidence="10">
    <location>
        <begin position="283"/>
        <end position="303"/>
    </location>
</feature>
<dbReference type="SMART" id="SM00780">
    <property type="entry name" value="PIG-X"/>
    <property type="match status" value="1"/>
</dbReference>
<accession>A0A6I9SMH1</accession>
<keyword evidence="5 10" id="KW-0812">Transmembrane</keyword>
<dbReference type="GO" id="GO:0006506">
    <property type="term" value="P:GPI anchor biosynthetic process"/>
    <property type="evidence" value="ECO:0007669"/>
    <property type="project" value="UniProtKB-UniPathway"/>
</dbReference>
<evidence type="ECO:0000256" key="8">
    <source>
        <dbReference type="ARBA" id="ARBA00023136"/>
    </source>
</evidence>
<dbReference type="PANTHER" id="PTHR28650">
    <property type="entry name" value="PHOSPHATIDYLINOSITOL-GLYCAN BIOSYNTHESIS CLASS X PROTEIN"/>
    <property type="match status" value="1"/>
</dbReference>
<evidence type="ECO:0000256" key="1">
    <source>
        <dbReference type="ARBA" id="ARBA00004389"/>
    </source>
</evidence>
<dbReference type="AlphaFoldDB" id="A0A6I9SMH1"/>
<evidence type="ECO:0000313" key="11">
    <source>
        <dbReference type="Proteomes" id="UP000504604"/>
    </source>
</evidence>
<comment type="similarity">
    <text evidence="3">Belongs to the PIGX family.</text>
</comment>
<dbReference type="KEGG" id="sind:105155997"/>
<sequence>MRGTLIVSAHGSDEQMEARLLLVRINSVLQFVLIFLTIIRSYVHASTTGQAGYVDKYITKTYFEKHDSLIDPEFDNFIANEIPLTLCKVLEDGNCVLPTLSNLHRSVIGEGSHRHLSSSIIFKFQPELKIKLVAHSCEVIMTERLPSGVFADPFELQHLVQRGVFSDAAVFGDTNLELPSFRSNRSVVEIHMSIGSKMLSRHHDKFEINCEVPLHARYPPLGLGFSRVEFGQPDLFMCCSLEVNGFKRSCAYLPTNNISDYKASPLAWEIPCGIREHAGVVSAITYCFALVSALLIVVLSFCYTDNKGSSKPKSL</sequence>
<organism evidence="11 12">
    <name type="scientific">Sesamum indicum</name>
    <name type="common">Oriental sesame</name>
    <name type="synonym">Sesamum orientale</name>
    <dbReference type="NCBI Taxonomy" id="4182"/>
    <lineage>
        <taxon>Eukaryota</taxon>
        <taxon>Viridiplantae</taxon>
        <taxon>Streptophyta</taxon>
        <taxon>Embryophyta</taxon>
        <taxon>Tracheophyta</taxon>
        <taxon>Spermatophyta</taxon>
        <taxon>Magnoliopsida</taxon>
        <taxon>eudicotyledons</taxon>
        <taxon>Gunneridae</taxon>
        <taxon>Pentapetalae</taxon>
        <taxon>asterids</taxon>
        <taxon>lamiids</taxon>
        <taxon>Lamiales</taxon>
        <taxon>Pedaliaceae</taxon>
        <taxon>Sesamum</taxon>
    </lineage>
</organism>
<evidence type="ECO:0000256" key="6">
    <source>
        <dbReference type="ARBA" id="ARBA00022824"/>
    </source>
</evidence>
<keyword evidence="4" id="KW-0337">GPI-anchor biosynthesis</keyword>
<dbReference type="InParanoid" id="A0A6I9SMH1"/>
<dbReference type="Proteomes" id="UP000504604">
    <property type="component" value="Linkage group LG2"/>
</dbReference>
<keyword evidence="8 10" id="KW-0472">Membrane</keyword>
<evidence type="ECO:0000256" key="3">
    <source>
        <dbReference type="ARBA" id="ARBA00010345"/>
    </source>
</evidence>
<comment type="pathway">
    <text evidence="2">Glycolipid biosynthesis; glycosylphosphatidylinositol-anchor biosynthesis.</text>
</comment>
<dbReference type="PANTHER" id="PTHR28650:SF1">
    <property type="entry name" value="PHOSPHATIDYLINOSITOL-GLYCAN BIOSYNTHESIS CLASS X PROTEIN"/>
    <property type="match status" value="1"/>
</dbReference>
<keyword evidence="7 10" id="KW-1133">Transmembrane helix</keyword>
<dbReference type="OrthoDB" id="5546453at2759"/>
<evidence type="ECO:0000256" key="5">
    <source>
        <dbReference type="ARBA" id="ARBA00022692"/>
    </source>
</evidence>
<evidence type="ECO:0000256" key="10">
    <source>
        <dbReference type="SAM" id="Phobius"/>
    </source>
</evidence>
<comment type="subcellular location">
    <subcellularLocation>
        <location evidence="1">Endoplasmic reticulum membrane</location>
        <topology evidence="1">Single-pass membrane protein</topology>
    </subcellularLocation>
</comment>
<reference evidence="12" key="1">
    <citation type="submission" date="2025-08" db="UniProtKB">
        <authorList>
            <consortium name="RefSeq"/>
        </authorList>
    </citation>
    <scope>IDENTIFICATION</scope>
</reference>
<evidence type="ECO:0000256" key="9">
    <source>
        <dbReference type="ARBA" id="ARBA00023180"/>
    </source>
</evidence>
<evidence type="ECO:0000256" key="7">
    <source>
        <dbReference type="ARBA" id="ARBA00022989"/>
    </source>
</evidence>
<dbReference type="RefSeq" id="XP_011070310.1">
    <property type="nucleotide sequence ID" value="XM_011072008.2"/>
</dbReference>
<proteinExistence type="inferred from homology"/>
<feature type="transmembrane region" description="Helical" evidence="10">
    <location>
        <begin position="21"/>
        <end position="43"/>
    </location>
</feature>